<keyword evidence="2" id="KW-1185">Reference proteome</keyword>
<proteinExistence type="predicted"/>
<evidence type="ECO:0000313" key="1">
    <source>
        <dbReference type="EMBL" id="GAA4189807.1"/>
    </source>
</evidence>
<dbReference type="NCBIfam" id="TIGR03967">
    <property type="entry name" value="mycofact_MftB"/>
    <property type="match status" value="1"/>
</dbReference>
<evidence type="ECO:0000313" key="2">
    <source>
        <dbReference type="Proteomes" id="UP001500213"/>
    </source>
</evidence>
<reference evidence="2" key="1">
    <citation type="journal article" date="2019" name="Int. J. Syst. Evol. Microbiol.">
        <title>The Global Catalogue of Microorganisms (GCM) 10K type strain sequencing project: providing services to taxonomists for standard genome sequencing and annotation.</title>
        <authorList>
            <consortium name="The Broad Institute Genomics Platform"/>
            <consortium name="The Broad Institute Genome Sequencing Center for Infectious Disease"/>
            <person name="Wu L."/>
            <person name="Ma J."/>
        </authorList>
    </citation>
    <scope>NUCLEOTIDE SEQUENCE [LARGE SCALE GENOMIC DNA]</scope>
    <source>
        <strain evidence="2">JCM 17593</strain>
    </source>
</reference>
<dbReference type="InterPro" id="IPR023850">
    <property type="entry name" value="MftB"/>
</dbReference>
<dbReference type="Pfam" id="PF26520">
    <property type="entry name" value="MftB_chaperone"/>
    <property type="match status" value="1"/>
</dbReference>
<comment type="caution">
    <text evidence="1">The sequence shown here is derived from an EMBL/GenBank/DDBJ whole genome shotgun (WGS) entry which is preliminary data.</text>
</comment>
<accession>A0ABP8ASZ5</accession>
<gene>
    <name evidence="1" type="primary">mftB</name>
    <name evidence="1" type="ORF">GCM10022288_18210</name>
</gene>
<dbReference type="Proteomes" id="UP001500213">
    <property type="component" value="Unassembled WGS sequence"/>
</dbReference>
<name>A0ABP8ASZ5_9MICO</name>
<organism evidence="1 2">
    <name type="scientific">Gryllotalpicola kribbensis</name>
    <dbReference type="NCBI Taxonomy" id="993084"/>
    <lineage>
        <taxon>Bacteria</taxon>
        <taxon>Bacillati</taxon>
        <taxon>Actinomycetota</taxon>
        <taxon>Actinomycetes</taxon>
        <taxon>Micrococcales</taxon>
        <taxon>Microbacteriaceae</taxon>
        <taxon>Gryllotalpicola</taxon>
    </lineage>
</organism>
<dbReference type="EMBL" id="BAABBX010000014">
    <property type="protein sequence ID" value="GAA4189807.1"/>
    <property type="molecule type" value="Genomic_DNA"/>
</dbReference>
<protein>
    <submittedName>
        <fullName evidence="1">Mycofactocin biosynthesis chaperone MftB</fullName>
    </submittedName>
</protein>
<sequence>MSTESRPPLDLSRAWRLHPQVSVRPEPFGALLYHFGTRKLSFLKDPRLLAVVRSLDEQPSARAACHDAGVTDAELPTFRRALETLRVAQMLVEQDSSEQDSSEVAA</sequence>
<dbReference type="RefSeq" id="WP_344776074.1">
    <property type="nucleotide sequence ID" value="NZ_BAABBX010000014.1"/>
</dbReference>